<dbReference type="AlphaFoldDB" id="A0A380TZ89"/>
<dbReference type="InterPro" id="IPR036700">
    <property type="entry name" value="BOBF_sf"/>
</dbReference>
<dbReference type="PANTHER" id="PTHR36571:SF1">
    <property type="entry name" value="PROTEIN YGIW"/>
    <property type="match status" value="1"/>
</dbReference>
<gene>
    <name evidence="3" type="ORF">NCTC4191_01165</name>
</gene>
<protein>
    <submittedName>
        <fullName evidence="3">Uncharacterized conserved protein</fullName>
    </submittedName>
</protein>
<evidence type="ECO:0000256" key="2">
    <source>
        <dbReference type="SAM" id="SignalP"/>
    </source>
</evidence>
<evidence type="ECO:0000313" key="3">
    <source>
        <dbReference type="EMBL" id="SUT93342.1"/>
    </source>
</evidence>
<proteinExistence type="predicted"/>
<dbReference type="InterPro" id="IPR005220">
    <property type="entry name" value="CarO-like"/>
</dbReference>
<name>A0A380TZ89_ACTLI</name>
<dbReference type="Pfam" id="PF04076">
    <property type="entry name" value="BOF"/>
    <property type="match status" value="1"/>
</dbReference>
<keyword evidence="1 2" id="KW-0732">Signal</keyword>
<dbReference type="NCBIfam" id="NF033674">
    <property type="entry name" value="stress_OB_fold"/>
    <property type="match status" value="1"/>
</dbReference>
<dbReference type="RefSeq" id="WP_115587185.1">
    <property type="nucleotide sequence ID" value="NZ_UFRM01000001.1"/>
</dbReference>
<keyword evidence="4" id="KW-1185">Reference proteome</keyword>
<organism evidence="3 4">
    <name type="scientific">Actinobacillus lignieresii</name>
    <dbReference type="NCBI Taxonomy" id="720"/>
    <lineage>
        <taxon>Bacteria</taxon>
        <taxon>Pseudomonadati</taxon>
        <taxon>Pseudomonadota</taxon>
        <taxon>Gammaproteobacteria</taxon>
        <taxon>Pasteurellales</taxon>
        <taxon>Pasteurellaceae</taxon>
        <taxon>Actinobacillus</taxon>
    </lineage>
</organism>
<dbReference type="EMBL" id="UFRN01000002">
    <property type="protein sequence ID" value="SUT93342.1"/>
    <property type="molecule type" value="Genomic_DNA"/>
</dbReference>
<feature type="signal peptide" evidence="2">
    <location>
        <begin position="1"/>
        <end position="19"/>
    </location>
</feature>
<dbReference type="Gene3D" id="2.40.50.200">
    <property type="entry name" value="Bacterial OB-fold"/>
    <property type="match status" value="1"/>
</dbReference>
<feature type="chain" id="PRO_5016895921" evidence="2">
    <location>
        <begin position="20"/>
        <end position="115"/>
    </location>
</feature>
<reference evidence="3 4" key="1">
    <citation type="submission" date="2018-06" db="EMBL/GenBank/DDBJ databases">
        <authorList>
            <consortium name="Pathogen Informatics"/>
            <person name="Doyle S."/>
        </authorList>
    </citation>
    <scope>NUCLEOTIDE SEQUENCE [LARGE SCALE GENOMIC DNA]</scope>
    <source>
        <strain evidence="3 4">NCTC4191</strain>
    </source>
</reference>
<accession>A0A380TZ89</accession>
<dbReference type="Proteomes" id="UP000254253">
    <property type="component" value="Unassembled WGS sequence"/>
</dbReference>
<dbReference type="PANTHER" id="PTHR36571">
    <property type="entry name" value="PROTEIN YGIW"/>
    <property type="match status" value="1"/>
</dbReference>
<evidence type="ECO:0000256" key="1">
    <source>
        <dbReference type="ARBA" id="ARBA00022729"/>
    </source>
</evidence>
<evidence type="ECO:0000313" key="4">
    <source>
        <dbReference type="Proteomes" id="UP000254253"/>
    </source>
</evidence>
<sequence>MKKFLTLTTLLAISTSALAGFNGGNNEPAKAVNTIAQAKKATENTPVTLTGNITRQIDNDEFFFKDATGEIKIDVEDHAWQNQNITPKDKITIYGKVDQDSQGPASIDVDRIQKR</sequence>
<dbReference type="SUPFAM" id="SSF101756">
    <property type="entry name" value="Hypothetical protein YgiW"/>
    <property type="match status" value="1"/>
</dbReference>